<dbReference type="InterPro" id="IPR036736">
    <property type="entry name" value="ACP-like_sf"/>
</dbReference>
<organism evidence="2 3">
    <name type="scientific">Corynebacterium matruchotii</name>
    <dbReference type="NCBI Taxonomy" id="43768"/>
    <lineage>
        <taxon>Bacteria</taxon>
        <taxon>Bacillati</taxon>
        <taxon>Actinomycetota</taxon>
        <taxon>Actinomycetes</taxon>
        <taxon>Mycobacteriales</taxon>
        <taxon>Corynebacteriaceae</taxon>
        <taxon>Corynebacterium</taxon>
    </lineage>
</organism>
<dbReference type="InterPro" id="IPR009081">
    <property type="entry name" value="PP-bd_ACP"/>
</dbReference>
<dbReference type="PROSITE" id="PS50075">
    <property type="entry name" value="CARRIER"/>
    <property type="match status" value="1"/>
</dbReference>
<gene>
    <name evidence="2" type="primary">acp</name>
    <name evidence="2" type="ORF">NCTC10254_01269</name>
</gene>
<dbReference type="EMBL" id="UARK01000006">
    <property type="protein sequence ID" value="SPW28275.1"/>
    <property type="molecule type" value="Genomic_DNA"/>
</dbReference>
<accession>A0A3S4Z017</accession>
<evidence type="ECO:0000313" key="3">
    <source>
        <dbReference type="Proteomes" id="UP000249886"/>
    </source>
</evidence>
<sequence length="100" mass="10764">MTSLQEQLAALHTDTAAASTSAEATTATKLRTLMASIAGVTTEDIADNSLLIDDLGFQSLDLIELAVRCEQTFGVKTNAEAYLTMRTFADVLRFCEQSTN</sequence>
<comment type="caution">
    <text evidence="2">The sequence shown here is derived from an EMBL/GenBank/DDBJ whole genome shotgun (WGS) entry which is preliminary data.</text>
</comment>
<dbReference type="SUPFAM" id="SSF47336">
    <property type="entry name" value="ACP-like"/>
    <property type="match status" value="1"/>
</dbReference>
<evidence type="ECO:0000259" key="1">
    <source>
        <dbReference type="PROSITE" id="PS50075"/>
    </source>
</evidence>
<reference evidence="2 3" key="1">
    <citation type="submission" date="2018-06" db="EMBL/GenBank/DDBJ databases">
        <authorList>
            <consortium name="Pathogen Informatics"/>
            <person name="Doyle S."/>
        </authorList>
    </citation>
    <scope>NUCLEOTIDE SEQUENCE [LARGE SCALE GENOMIC DNA]</scope>
    <source>
        <strain evidence="2 3">NCTC10254</strain>
    </source>
</reference>
<evidence type="ECO:0000313" key="2">
    <source>
        <dbReference type="EMBL" id="SPW28275.1"/>
    </source>
</evidence>
<dbReference type="Gene3D" id="1.10.1200.10">
    <property type="entry name" value="ACP-like"/>
    <property type="match status" value="1"/>
</dbReference>
<dbReference type="RefSeq" id="WP_005521663.1">
    <property type="nucleotide sequence ID" value="NZ_CAUVED010000001.1"/>
</dbReference>
<dbReference type="GeneID" id="84574360"/>
<dbReference type="AlphaFoldDB" id="A0A3S4Z017"/>
<proteinExistence type="predicted"/>
<dbReference type="Proteomes" id="UP000249886">
    <property type="component" value="Unassembled WGS sequence"/>
</dbReference>
<protein>
    <submittedName>
        <fullName evidence="2">Acyl carrier protein</fullName>
    </submittedName>
</protein>
<dbReference type="Pfam" id="PF00550">
    <property type="entry name" value="PP-binding"/>
    <property type="match status" value="1"/>
</dbReference>
<name>A0A3S4Z017_9CORY</name>
<feature type="domain" description="Carrier" evidence="1">
    <location>
        <begin position="24"/>
        <end position="99"/>
    </location>
</feature>